<dbReference type="EMBL" id="JAGSOJ010000001">
    <property type="protein sequence ID" value="MCM1988469.1"/>
    <property type="molecule type" value="Genomic_DNA"/>
</dbReference>
<proteinExistence type="inferred from homology"/>
<dbReference type="AlphaFoldDB" id="A0A9J6NXW2"/>
<evidence type="ECO:0000256" key="2">
    <source>
        <dbReference type="HAMAP-Rule" id="MF_00984"/>
    </source>
</evidence>
<dbReference type="HAMAP" id="MF_00984">
    <property type="entry name" value="SSB"/>
    <property type="match status" value="1"/>
</dbReference>
<dbReference type="Gene3D" id="2.40.50.140">
    <property type="entry name" value="Nucleic acid-binding proteins"/>
    <property type="match status" value="1"/>
</dbReference>
<dbReference type="PANTHER" id="PTHR10302:SF27">
    <property type="entry name" value="SINGLE-STRANDED DNA-BINDING PROTEIN"/>
    <property type="match status" value="1"/>
</dbReference>
<dbReference type="NCBIfam" id="TIGR00621">
    <property type="entry name" value="ssb"/>
    <property type="match status" value="1"/>
</dbReference>
<reference evidence="4" key="2">
    <citation type="submission" date="2021-04" db="EMBL/GenBank/DDBJ databases">
        <authorList>
            <person name="Dong X."/>
        </authorList>
    </citation>
    <scope>NUCLEOTIDE SEQUENCE</scope>
    <source>
        <strain evidence="4">ZWT</strain>
    </source>
</reference>
<dbReference type="Proteomes" id="UP001056429">
    <property type="component" value="Unassembled WGS sequence"/>
</dbReference>
<dbReference type="PIRSF" id="PIRSF002070">
    <property type="entry name" value="SSB"/>
    <property type="match status" value="1"/>
</dbReference>
<reference evidence="4" key="1">
    <citation type="journal article" date="2021" name="mSystems">
        <title>Bacteria and Archaea Synergistically Convert Glycine Betaine to Biogenic Methane in the Formosa Cold Seep of the South China Sea.</title>
        <authorList>
            <person name="Li L."/>
            <person name="Zhang W."/>
            <person name="Zhang S."/>
            <person name="Song L."/>
            <person name="Sun Q."/>
            <person name="Zhang H."/>
            <person name="Xiang H."/>
            <person name="Dong X."/>
        </authorList>
    </citation>
    <scope>NUCLEOTIDE SEQUENCE</scope>
    <source>
        <strain evidence="4">ZWT</strain>
    </source>
</reference>
<evidence type="ECO:0000256" key="1">
    <source>
        <dbReference type="ARBA" id="ARBA00023125"/>
    </source>
</evidence>
<dbReference type="PANTHER" id="PTHR10302">
    <property type="entry name" value="SINGLE-STRANDED DNA-BINDING PROTEIN"/>
    <property type="match status" value="1"/>
</dbReference>
<dbReference type="GO" id="GO:0003697">
    <property type="term" value="F:single-stranded DNA binding"/>
    <property type="evidence" value="ECO:0007669"/>
    <property type="project" value="UniProtKB-UniRule"/>
</dbReference>
<keyword evidence="1 2" id="KW-0238">DNA-binding</keyword>
<protein>
    <recommendedName>
        <fullName evidence="2 3">Single-stranded DNA-binding protein</fullName>
        <shortName evidence="2">SSB</shortName>
    </recommendedName>
</protein>
<dbReference type="InterPro" id="IPR011344">
    <property type="entry name" value="ssDNA-bd"/>
</dbReference>
<dbReference type="GO" id="GO:0006260">
    <property type="term" value="P:DNA replication"/>
    <property type="evidence" value="ECO:0007669"/>
    <property type="project" value="InterPro"/>
</dbReference>
<dbReference type="RefSeq" id="WP_250857335.1">
    <property type="nucleotide sequence ID" value="NZ_JAGSOJ010000001.1"/>
</dbReference>
<dbReference type="GO" id="GO:0009295">
    <property type="term" value="C:nucleoid"/>
    <property type="evidence" value="ECO:0007669"/>
    <property type="project" value="TreeGrafter"/>
</dbReference>
<evidence type="ECO:0000256" key="3">
    <source>
        <dbReference type="PIRNR" id="PIRNR002070"/>
    </source>
</evidence>
<dbReference type="SUPFAM" id="SSF50249">
    <property type="entry name" value="Nucleic acid-binding proteins"/>
    <property type="match status" value="1"/>
</dbReference>
<name>A0A9J6NXW2_9CLOT</name>
<comment type="caution">
    <text evidence="4">The sequence shown here is derived from an EMBL/GenBank/DDBJ whole genome shotgun (WGS) entry which is preliminary data.</text>
</comment>
<dbReference type="CDD" id="cd04496">
    <property type="entry name" value="SSB_OBF"/>
    <property type="match status" value="1"/>
</dbReference>
<gene>
    <name evidence="4" type="primary">ssb</name>
    <name evidence="4" type="ORF">KDK92_01870</name>
</gene>
<comment type="caution">
    <text evidence="2">Lacks conserved residue(s) required for the propagation of feature annotation.</text>
</comment>
<dbReference type="PROSITE" id="PS50935">
    <property type="entry name" value="SSB"/>
    <property type="match status" value="1"/>
</dbReference>
<dbReference type="Pfam" id="PF00436">
    <property type="entry name" value="SSB"/>
    <property type="match status" value="1"/>
</dbReference>
<comment type="subunit">
    <text evidence="2">Homotetramer.</text>
</comment>
<dbReference type="InterPro" id="IPR012340">
    <property type="entry name" value="NA-bd_OB-fold"/>
</dbReference>
<evidence type="ECO:0000313" key="4">
    <source>
        <dbReference type="EMBL" id="MCM1988469.1"/>
    </source>
</evidence>
<organism evidence="4 5">
    <name type="scientific">Oceanirhabdus seepicola</name>
    <dbReference type="NCBI Taxonomy" id="2828781"/>
    <lineage>
        <taxon>Bacteria</taxon>
        <taxon>Bacillati</taxon>
        <taxon>Bacillota</taxon>
        <taxon>Clostridia</taxon>
        <taxon>Eubacteriales</taxon>
        <taxon>Clostridiaceae</taxon>
        <taxon>Oceanirhabdus</taxon>
    </lineage>
</organism>
<keyword evidence="5" id="KW-1185">Reference proteome</keyword>
<sequence length="116" mass="13470">MNKVLLLGRIVKKPEVRYTSEKEFPYLKFVLAVNRKYVKATGERDADFVQVVLWGKRSESIVESLSRGRLVNVIGKLRTGNYENKEGVKRFFAEVEAEQINFLDTKEKREEAEEVS</sequence>
<evidence type="ECO:0000313" key="5">
    <source>
        <dbReference type="Proteomes" id="UP001056429"/>
    </source>
</evidence>
<dbReference type="InterPro" id="IPR000424">
    <property type="entry name" value="Primosome_PriB/ssb"/>
</dbReference>
<accession>A0A9J6NXW2</accession>